<keyword evidence="4" id="KW-0254">Endocytosis</keyword>
<dbReference type="InterPro" id="IPR014712">
    <property type="entry name" value="ANTH_dom_sf"/>
</dbReference>
<dbReference type="CDD" id="cd16987">
    <property type="entry name" value="ANTH_N_AP180_plant"/>
    <property type="match status" value="1"/>
</dbReference>
<keyword evidence="8" id="KW-0968">Cytoplasmic vesicle</keyword>
<dbReference type="GO" id="GO:0005794">
    <property type="term" value="C:Golgi apparatus"/>
    <property type="evidence" value="ECO:0007669"/>
    <property type="project" value="UniProtKB-SubCell"/>
</dbReference>
<keyword evidence="6" id="KW-0472">Membrane</keyword>
<dbReference type="Gramene" id="KZM96501">
    <property type="protein sequence ID" value="KZM96501"/>
    <property type="gene ID" value="DCAR_019743"/>
</dbReference>
<dbReference type="FunFam" id="1.25.40.90:FF:000019">
    <property type="entry name" value="Clathrin coat assembly protein"/>
    <property type="match status" value="1"/>
</dbReference>
<feature type="compositionally biased region" description="Basic residues" evidence="9">
    <location>
        <begin position="344"/>
        <end position="354"/>
    </location>
</feature>
<dbReference type="GO" id="GO:0072583">
    <property type="term" value="P:clathrin-dependent endocytosis"/>
    <property type="evidence" value="ECO:0007669"/>
    <property type="project" value="InterPro"/>
</dbReference>
<name>A0A164ZW12_DAUCS</name>
<gene>
    <name evidence="10" type="ORF">DCAR_0522585</name>
</gene>
<dbReference type="GO" id="GO:0032050">
    <property type="term" value="F:clathrin heavy chain binding"/>
    <property type="evidence" value="ECO:0007669"/>
    <property type="project" value="TreeGrafter"/>
</dbReference>
<accession>A0A164ZW12</accession>
<dbReference type="SMART" id="SM00273">
    <property type="entry name" value="ENTH"/>
    <property type="match status" value="1"/>
</dbReference>
<dbReference type="EMBL" id="CP093347">
    <property type="protein sequence ID" value="WOH03190.1"/>
    <property type="molecule type" value="Genomic_DNA"/>
</dbReference>
<dbReference type="AlphaFoldDB" id="A0A164ZW12"/>
<dbReference type="InterPro" id="IPR011417">
    <property type="entry name" value="ANTH_dom"/>
</dbReference>
<keyword evidence="7" id="KW-0168">Coated pit</keyword>
<evidence type="ECO:0000256" key="2">
    <source>
        <dbReference type="ARBA" id="ARBA00004555"/>
    </source>
</evidence>
<dbReference type="GO" id="GO:0005545">
    <property type="term" value="F:1-phosphatidylinositol binding"/>
    <property type="evidence" value="ECO:0007669"/>
    <property type="project" value="InterPro"/>
</dbReference>
<dbReference type="GO" id="GO:0000149">
    <property type="term" value="F:SNARE binding"/>
    <property type="evidence" value="ECO:0007669"/>
    <property type="project" value="TreeGrafter"/>
</dbReference>
<dbReference type="KEGG" id="dcr:108223045"/>
<dbReference type="GO" id="GO:0005546">
    <property type="term" value="F:phosphatidylinositol-4,5-bisphosphate binding"/>
    <property type="evidence" value="ECO:0007669"/>
    <property type="project" value="TreeGrafter"/>
</dbReference>
<feature type="region of interest" description="Disordered" evidence="9">
    <location>
        <begin position="164"/>
        <end position="183"/>
    </location>
</feature>
<dbReference type="InterPro" id="IPR008942">
    <property type="entry name" value="ENTH_VHS"/>
</dbReference>
<dbReference type="InterPro" id="IPR045192">
    <property type="entry name" value="AP180-like"/>
</dbReference>
<dbReference type="SUPFAM" id="SSF89009">
    <property type="entry name" value="GAT-like domain"/>
    <property type="match status" value="1"/>
</dbReference>
<dbReference type="InterPro" id="IPR048050">
    <property type="entry name" value="ANTH_N_plant"/>
</dbReference>
<dbReference type="GO" id="GO:0030136">
    <property type="term" value="C:clathrin-coated vesicle"/>
    <property type="evidence" value="ECO:0007669"/>
    <property type="project" value="UniProtKB-SubCell"/>
</dbReference>
<reference evidence="10" key="2">
    <citation type="submission" date="2022-03" db="EMBL/GenBank/DDBJ databases">
        <title>Draft title - Genomic analysis of global carrot germplasm unveils the trajectory of domestication and the origin of high carotenoid orange carrot.</title>
        <authorList>
            <person name="Iorizzo M."/>
            <person name="Ellison S."/>
            <person name="Senalik D."/>
            <person name="Macko-Podgorni A."/>
            <person name="Grzebelus D."/>
            <person name="Bostan H."/>
            <person name="Rolling W."/>
            <person name="Curaba J."/>
            <person name="Simon P."/>
        </authorList>
    </citation>
    <scope>NUCLEOTIDE SEQUENCE</scope>
    <source>
        <tissue evidence="10">Leaf</tissue>
    </source>
</reference>
<proteinExistence type="predicted"/>
<dbReference type="FunFam" id="1.20.58.150:FF:000005">
    <property type="entry name" value="putative clathrin assembly protein At2g25430"/>
    <property type="match status" value="1"/>
</dbReference>
<dbReference type="Gene3D" id="1.20.58.150">
    <property type="entry name" value="ANTH domain"/>
    <property type="match status" value="1"/>
</dbReference>
<evidence type="ECO:0000313" key="11">
    <source>
        <dbReference type="Proteomes" id="UP000077755"/>
    </source>
</evidence>
<evidence type="ECO:0000256" key="6">
    <source>
        <dbReference type="ARBA" id="ARBA00023136"/>
    </source>
</evidence>
<reference evidence="10" key="1">
    <citation type="journal article" date="2016" name="Nat. Genet.">
        <title>A high-quality carrot genome assembly provides new insights into carotenoid accumulation and asterid genome evolution.</title>
        <authorList>
            <person name="Iorizzo M."/>
            <person name="Ellison S."/>
            <person name="Senalik D."/>
            <person name="Zeng P."/>
            <person name="Satapoomin P."/>
            <person name="Huang J."/>
            <person name="Bowman M."/>
            <person name="Iovene M."/>
            <person name="Sanseverino W."/>
            <person name="Cavagnaro P."/>
            <person name="Yildiz M."/>
            <person name="Macko-Podgorni A."/>
            <person name="Moranska E."/>
            <person name="Grzebelus E."/>
            <person name="Grzebelus D."/>
            <person name="Ashrafi H."/>
            <person name="Zheng Z."/>
            <person name="Cheng S."/>
            <person name="Spooner D."/>
            <person name="Van Deynze A."/>
            <person name="Simon P."/>
        </authorList>
    </citation>
    <scope>NUCLEOTIDE SEQUENCE</scope>
    <source>
        <tissue evidence="10">Leaf</tissue>
    </source>
</reference>
<sequence>MPSKLRKAIEAVKDQTSISIAKVSNNHYTSLEVAVLKATTHDDVPVNERYVKEVLHLISADQIYAAACARAIGKRISRTRNWIVALKSLMLVFRIFQDGDPYFPREVLHSMKKGARILNLSAFHDDSNSSPWEYTAFVRTFASYLEERLDCFLTGKLQRRYTSIDRSREEEDGEKSTNDSIGNMKPSVLLDRIEFWQRLLQRTIATRPTGAATTNRLVQISLYAVVQESFHLYKDILEGLTYLVQCFFHLRYEDCVQAFKTCLKVTGQFAELRQFYTLCKRISVGRDSEYPSVETLSEEKIETLREFLKDQSSFPTVSRSPNSLPNSNQTPQESYERDLESTKPPRRKSSHRASKLGPKQTSLENLLDATKDGTSQGISIDLEAYPDNFKQQSDRNDTFQMSESDSTHSLPITNTMSDLISLEDWSGQEQETVTKKNIEEQRQQTNAPTSWELVLAEAIQLPATQSEPDIRATFNAFPEQEHEEQHTKAGEGWELVLAETATQPMQPSLDPNLLYDKHVHSVSNTLHAFPGQEQNGKEASSRQSWEVVLFETAKQPPQPTPFSLENSCFQTTVLPPFSLDNFNSQPAQLPQHYNPFLEDPNESRGVPIVTGSTTAGFETSFSAKNFSSAPTFQGTPTYSTHNLDMGVGALSAPAFQATQKITGNGMEAVSVPAFQATPTFSAHHRDDGTVASSATFQATPTFSAHNPGDTLSLPTIQATPTFSAHNLDNGAGDLSARTFQATPTFSAHCPDDVTTAYGNDLFAEFTNPGNRSGVVSNNSTMSLASAQMFEGSRNQQNLMHEQQIWLHEPKKFIAKNIA</sequence>
<dbReference type="OrthoDB" id="44015at2759"/>
<evidence type="ECO:0000256" key="3">
    <source>
        <dbReference type="ARBA" id="ARBA00004600"/>
    </source>
</evidence>
<dbReference type="GO" id="GO:0048268">
    <property type="term" value="P:clathrin coat assembly"/>
    <property type="evidence" value="ECO:0007669"/>
    <property type="project" value="InterPro"/>
</dbReference>
<protein>
    <submittedName>
        <fullName evidence="10">Uncharacterized protein</fullName>
    </submittedName>
</protein>
<keyword evidence="11" id="KW-1185">Reference proteome</keyword>
<dbReference type="PANTHER" id="PTHR22951">
    <property type="entry name" value="CLATHRIN ASSEMBLY PROTEIN"/>
    <property type="match status" value="1"/>
</dbReference>
<keyword evidence="5" id="KW-0333">Golgi apparatus</keyword>
<feature type="compositionally biased region" description="Polar residues" evidence="9">
    <location>
        <begin position="312"/>
        <end position="333"/>
    </location>
</feature>
<feature type="compositionally biased region" description="Basic and acidic residues" evidence="9">
    <location>
        <begin position="164"/>
        <end position="177"/>
    </location>
</feature>
<evidence type="ECO:0000256" key="8">
    <source>
        <dbReference type="ARBA" id="ARBA00023329"/>
    </source>
</evidence>
<evidence type="ECO:0000313" key="10">
    <source>
        <dbReference type="EMBL" id="WOH03190.1"/>
    </source>
</evidence>
<dbReference type="PROSITE" id="PS50942">
    <property type="entry name" value="ENTH"/>
    <property type="match status" value="1"/>
</dbReference>
<evidence type="ECO:0000256" key="9">
    <source>
        <dbReference type="SAM" id="MobiDB-lite"/>
    </source>
</evidence>
<dbReference type="GO" id="GO:0005905">
    <property type="term" value="C:clathrin-coated pit"/>
    <property type="evidence" value="ECO:0007669"/>
    <property type="project" value="UniProtKB-SubCell"/>
</dbReference>
<feature type="region of interest" description="Disordered" evidence="9">
    <location>
        <begin position="312"/>
        <end position="363"/>
    </location>
</feature>
<dbReference type="PANTHER" id="PTHR22951:SF75">
    <property type="entry name" value="CLATHRIN COAT ASSEMBLY PROTEIN AP180"/>
    <property type="match status" value="1"/>
</dbReference>
<dbReference type="SUPFAM" id="SSF48464">
    <property type="entry name" value="ENTH/VHS domain"/>
    <property type="match status" value="1"/>
</dbReference>
<evidence type="ECO:0000256" key="5">
    <source>
        <dbReference type="ARBA" id="ARBA00023034"/>
    </source>
</evidence>
<dbReference type="Proteomes" id="UP000077755">
    <property type="component" value="Chromosome 5"/>
</dbReference>
<dbReference type="OMA" id="TYNEREG"/>
<evidence type="ECO:0000256" key="7">
    <source>
        <dbReference type="ARBA" id="ARBA00023176"/>
    </source>
</evidence>
<dbReference type="Gene3D" id="1.25.40.90">
    <property type="match status" value="1"/>
</dbReference>
<feature type="compositionally biased region" description="Basic and acidic residues" evidence="9">
    <location>
        <begin position="334"/>
        <end position="343"/>
    </location>
</feature>
<organism evidence="10 11">
    <name type="scientific">Daucus carota subsp. sativus</name>
    <name type="common">Carrot</name>
    <dbReference type="NCBI Taxonomy" id="79200"/>
    <lineage>
        <taxon>Eukaryota</taxon>
        <taxon>Viridiplantae</taxon>
        <taxon>Streptophyta</taxon>
        <taxon>Embryophyta</taxon>
        <taxon>Tracheophyta</taxon>
        <taxon>Spermatophyta</taxon>
        <taxon>Magnoliopsida</taxon>
        <taxon>eudicotyledons</taxon>
        <taxon>Gunneridae</taxon>
        <taxon>Pentapetalae</taxon>
        <taxon>asterids</taxon>
        <taxon>campanulids</taxon>
        <taxon>Apiales</taxon>
        <taxon>Apiaceae</taxon>
        <taxon>Apioideae</taxon>
        <taxon>Scandiceae</taxon>
        <taxon>Daucinae</taxon>
        <taxon>Daucus</taxon>
        <taxon>Daucus sect. Daucus</taxon>
    </lineage>
</organism>
<comment type="subcellular location">
    <subcellularLocation>
        <location evidence="1">Cytoplasmic vesicle</location>
        <location evidence="1">Clathrin-coated vesicle</location>
    </subcellularLocation>
    <subcellularLocation>
        <location evidence="2">Golgi apparatus</location>
    </subcellularLocation>
    <subcellularLocation>
        <location evidence="3">Membrane</location>
        <location evidence="3">Clathrin-coated pit</location>
    </subcellularLocation>
</comment>
<dbReference type="InterPro" id="IPR013809">
    <property type="entry name" value="ENTH"/>
</dbReference>
<dbReference type="Pfam" id="PF07651">
    <property type="entry name" value="ANTH"/>
    <property type="match status" value="1"/>
</dbReference>
<evidence type="ECO:0000256" key="1">
    <source>
        <dbReference type="ARBA" id="ARBA00004132"/>
    </source>
</evidence>
<evidence type="ECO:0000256" key="4">
    <source>
        <dbReference type="ARBA" id="ARBA00022583"/>
    </source>
</evidence>
<dbReference type="GO" id="GO:0006900">
    <property type="term" value="P:vesicle budding from membrane"/>
    <property type="evidence" value="ECO:0007669"/>
    <property type="project" value="TreeGrafter"/>
</dbReference>